<keyword evidence="1 2" id="KW-0694">RNA-binding</keyword>
<dbReference type="InterPro" id="IPR048289">
    <property type="entry name" value="RRM2_NsCP33-like"/>
</dbReference>
<evidence type="ECO:0000313" key="5">
    <source>
        <dbReference type="EMBL" id="KAF9736299.1"/>
    </source>
</evidence>
<dbReference type="OrthoDB" id="439808at2759"/>
<dbReference type="PANTHER" id="PTHR48027">
    <property type="entry name" value="HETEROGENEOUS NUCLEAR RIBONUCLEOPROTEIN 87F-RELATED"/>
    <property type="match status" value="1"/>
</dbReference>
<dbReference type="GO" id="GO:0003723">
    <property type="term" value="F:RNA binding"/>
    <property type="evidence" value="ECO:0007669"/>
    <property type="project" value="UniProtKB-UniRule"/>
</dbReference>
<evidence type="ECO:0000256" key="3">
    <source>
        <dbReference type="SAM" id="MobiDB-lite"/>
    </source>
</evidence>
<feature type="non-terminal residue" evidence="5">
    <location>
        <position position="1"/>
    </location>
</feature>
<feature type="domain" description="RRM" evidence="4">
    <location>
        <begin position="118"/>
        <end position="196"/>
    </location>
</feature>
<dbReference type="PROSITE" id="PS50102">
    <property type="entry name" value="RRM"/>
    <property type="match status" value="1"/>
</dbReference>
<dbReference type="InterPro" id="IPR000504">
    <property type="entry name" value="RRM_dom"/>
</dbReference>
<dbReference type="SUPFAM" id="SSF54928">
    <property type="entry name" value="RNA-binding domain, RBD"/>
    <property type="match status" value="1"/>
</dbReference>
<feature type="region of interest" description="Disordered" evidence="3">
    <location>
        <begin position="187"/>
        <end position="211"/>
    </location>
</feature>
<gene>
    <name evidence="5" type="ORF">PMIN01_06214</name>
</gene>
<dbReference type="InterPro" id="IPR052462">
    <property type="entry name" value="SLIRP/GR-RBP-like"/>
</dbReference>
<dbReference type="Gene3D" id="3.30.70.330">
    <property type="match status" value="1"/>
</dbReference>
<feature type="region of interest" description="Disordered" evidence="3">
    <location>
        <begin position="237"/>
        <end position="285"/>
    </location>
</feature>
<dbReference type="EMBL" id="WJXW01000005">
    <property type="protein sequence ID" value="KAF9736299.1"/>
    <property type="molecule type" value="Genomic_DNA"/>
</dbReference>
<evidence type="ECO:0000256" key="2">
    <source>
        <dbReference type="PROSITE-ProRule" id="PRU00176"/>
    </source>
</evidence>
<keyword evidence="6" id="KW-1185">Reference proteome</keyword>
<feature type="compositionally biased region" description="Gly residues" evidence="3">
    <location>
        <begin position="198"/>
        <end position="211"/>
    </location>
</feature>
<evidence type="ECO:0000259" key="4">
    <source>
        <dbReference type="PROSITE" id="PS50102"/>
    </source>
</evidence>
<name>A0A9P6KS43_9PLEO</name>
<organism evidence="5 6">
    <name type="scientific">Paraphaeosphaeria minitans</name>
    <dbReference type="NCBI Taxonomy" id="565426"/>
    <lineage>
        <taxon>Eukaryota</taxon>
        <taxon>Fungi</taxon>
        <taxon>Dikarya</taxon>
        <taxon>Ascomycota</taxon>
        <taxon>Pezizomycotina</taxon>
        <taxon>Dothideomycetes</taxon>
        <taxon>Pleosporomycetidae</taxon>
        <taxon>Pleosporales</taxon>
        <taxon>Massarineae</taxon>
        <taxon>Didymosphaeriaceae</taxon>
        <taxon>Paraphaeosphaeria</taxon>
    </lineage>
</organism>
<proteinExistence type="predicted"/>
<reference evidence="5" key="1">
    <citation type="journal article" date="2020" name="Mol. Plant Microbe Interact.">
        <title>Genome Sequence of the Biocontrol Agent Coniothyrium minitans strain Conio (IMI 134523).</title>
        <authorList>
            <person name="Patel D."/>
            <person name="Shittu T.A."/>
            <person name="Baroncelli R."/>
            <person name="Muthumeenakshi S."/>
            <person name="Osborne T.H."/>
            <person name="Janganan T.K."/>
            <person name="Sreenivasaprasad S."/>
        </authorList>
    </citation>
    <scope>NUCLEOTIDE SEQUENCE</scope>
    <source>
        <strain evidence="5">Conio</strain>
    </source>
</reference>
<comment type="caution">
    <text evidence="5">The sequence shown here is derived from an EMBL/GenBank/DDBJ whole genome shotgun (WGS) entry which is preliminary data.</text>
</comment>
<dbReference type="AlphaFoldDB" id="A0A9P6KS43"/>
<dbReference type="SMART" id="SM00360">
    <property type="entry name" value="RRM"/>
    <property type="match status" value="1"/>
</dbReference>
<protein>
    <submittedName>
        <fullName evidence="5">RNA recognition domain-containing protein</fullName>
    </submittedName>
</protein>
<evidence type="ECO:0000313" key="6">
    <source>
        <dbReference type="Proteomes" id="UP000756921"/>
    </source>
</evidence>
<dbReference type="InterPro" id="IPR035979">
    <property type="entry name" value="RBD_domain_sf"/>
</dbReference>
<accession>A0A9P6KS43</accession>
<evidence type="ECO:0000256" key="1">
    <source>
        <dbReference type="ARBA" id="ARBA00022884"/>
    </source>
</evidence>
<feature type="compositionally biased region" description="Basic and acidic residues" evidence="3">
    <location>
        <begin position="187"/>
        <end position="196"/>
    </location>
</feature>
<dbReference type="Pfam" id="PF00076">
    <property type="entry name" value="RRM_1"/>
    <property type="match status" value="1"/>
</dbReference>
<dbReference type="InterPro" id="IPR012677">
    <property type="entry name" value="Nucleotide-bd_a/b_plait_sf"/>
</dbReference>
<sequence>KATVARSCSGDDPSVLTRPPCYWVAYARRLLGASHSPRPHSRPLRLSTFTVLALQSLTAFYLTSSLLGTSHGQRSIVRSALSPVACRSNVHALYPTVVLLRVRELRPFSVRYIYTMSTKLFIGGLAWHTDDGTLRQKFEEFGQVEEAVVVKDRDTGRSRGFGFVRFSQESEADNAMQNMNNVEFDGRTIRVDKASDRSGGGGGGGGRGGYGGGRGGGGYGGGGSYGGGGGYGGERGGYGGGGASWGQGGGGGGYQSRGGYGGGQGGQGGYGGGQEGGQNGGGQQW</sequence>
<dbReference type="Proteomes" id="UP000756921">
    <property type="component" value="Unassembled WGS sequence"/>
</dbReference>
<dbReference type="CDD" id="cd21608">
    <property type="entry name" value="RRM2_NsCP33_like"/>
    <property type="match status" value="1"/>
</dbReference>